<dbReference type="Gene3D" id="2.170.300.10">
    <property type="entry name" value="Tie2 ligand-binding domain superfamily"/>
    <property type="match status" value="1"/>
</dbReference>
<gene>
    <name evidence="5" type="primary">LOC111113002</name>
</gene>
<evidence type="ECO:0000313" key="5">
    <source>
        <dbReference type="RefSeq" id="XP_022306626.1"/>
    </source>
</evidence>
<dbReference type="RefSeq" id="XP_022306626.1">
    <property type="nucleotide sequence ID" value="XM_022450918.1"/>
</dbReference>
<feature type="transmembrane region" description="Helical" evidence="2">
    <location>
        <begin position="613"/>
        <end position="637"/>
    </location>
</feature>
<keyword evidence="2" id="KW-0812">Transmembrane</keyword>
<dbReference type="Gene3D" id="2.60.120.260">
    <property type="entry name" value="Galactose-binding domain-like"/>
    <property type="match status" value="2"/>
</dbReference>
<evidence type="ECO:0000313" key="4">
    <source>
        <dbReference type="Proteomes" id="UP000694844"/>
    </source>
</evidence>
<keyword evidence="2" id="KW-0472">Membrane</keyword>
<dbReference type="PANTHER" id="PTHR24043">
    <property type="entry name" value="SCAVENGER RECEPTOR CLASS F"/>
    <property type="match status" value="1"/>
</dbReference>
<sequence>MDLSTLYLHLLLVLHDFSDAYENLALRKSAWQMHSHLWGAELAVDGQFSNLSHFGNQCTIYGNEKSTGEWRVDLGTVLSVHHVFIQYRTENLPWDQNNDFTGRFLGFSIYISNTTSKEDGTLCFKDKIYFRSTIPNPVNITCIQHERYVIFYNNRTYAPFPSGSSTYAYNELCELEVYGCPNPGFYGVNCSIPYPLNCQEGHCEIVRGTCLGCDRGFRGENSAWQRYPFHTTPWAANLAVDGRYEDLSAGGGQCAISANAKHIAEWRVDLGEVLSIQSLFIQHRTDDLPWDERNQYTSRFLGFSVYISNTTNKDDGTLCFKDTNFTVDTIPNTVNITCRIDGRYVTFFNNRTHPPYPIGYSSYAFADLCEVEVYGCPISGFYGENCSIPCPKNCQERYCDIVSGACRGCDVGYLGQKCDEQCNNNTYGSKCSKVCQHCINAEQCDYVNGSCPNGCAKGTYGDKCDIACPSGLYGYNCQDNCSINCGVPERCDRVTGRCEAGCKIGWDPPKCDAECEGTFGDNCSNACGFCFEKEHCHPLNGTCINGCDSGYKGQQCTQVCNNSTYGPNCSLTCGNCLYLYGEQCHHVTGQCPLGCVDGFTGTRCLLLKEGSQYLYPIIYSSSAALGVIFLLVIIIIVKRKRSRMRRHEQEKETKRKVQSYQLNDVYDYAGEDQASFYEVDASSESDHIYAPVN</sequence>
<dbReference type="InterPro" id="IPR008979">
    <property type="entry name" value="Galactose-bd-like_sf"/>
</dbReference>
<accession>A0A8B8BUQ4</accession>
<dbReference type="AlphaFoldDB" id="A0A8B8BUQ4"/>
<proteinExistence type="predicted"/>
<feature type="signal peptide" evidence="3">
    <location>
        <begin position="1"/>
        <end position="20"/>
    </location>
</feature>
<keyword evidence="3" id="KW-0732">Signal</keyword>
<evidence type="ECO:0000256" key="1">
    <source>
        <dbReference type="ARBA" id="ARBA00022536"/>
    </source>
</evidence>
<feature type="chain" id="PRO_5034298004" evidence="3">
    <location>
        <begin position="21"/>
        <end position="693"/>
    </location>
</feature>
<keyword evidence="2" id="KW-1133">Transmembrane helix</keyword>
<dbReference type="Proteomes" id="UP000694844">
    <property type="component" value="Chromosome 9"/>
</dbReference>
<dbReference type="PANTHER" id="PTHR24043:SF8">
    <property type="entry name" value="EGF-LIKE DOMAIN-CONTAINING PROTEIN"/>
    <property type="match status" value="1"/>
</dbReference>
<evidence type="ECO:0000256" key="3">
    <source>
        <dbReference type="SAM" id="SignalP"/>
    </source>
</evidence>
<keyword evidence="4" id="KW-1185">Reference proteome</keyword>
<protein>
    <submittedName>
        <fullName evidence="5">Uncharacterized protein LOC111113002 isoform X2</fullName>
    </submittedName>
</protein>
<name>A0A8B8BUQ4_CRAVI</name>
<dbReference type="GeneID" id="111113002"/>
<dbReference type="OrthoDB" id="27819at2759"/>
<evidence type="ECO:0000256" key="2">
    <source>
        <dbReference type="SAM" id="Phobius"/>
    </source>
</evidence>
<dbReference type="SUPFAM" id="SSF49785">
    <property type="entry name" value="Galactose-binding domain-like"/>
    <property type="match status" value="2"/>
</dbReference>
<reference evidence="5" key="1">
    <citation type="submission" date="2025-08" db="UniProtKB">
        <authorList>
            <consortium name="RefSeq"/>
        </authorList>
    </citation>
    <scope>IDENTIFICATION</scope>
    <source>
        <tissue evidence="5">Whole sample</tissue>
    </source>
</reference>
<organism evidence="4 5">
    <name type="scientific">Crassostrea virginica</name>
    <name type="common">Eastern oyster</name>
    <dbReference type="NCBI Taxonomy" id="6565"/>
    <lineage>
        <taxon>Eukaryota</taxon>
        <taxon>Metazoa</taxon>
        <taxon>Spiralia</taxon>
        <taxon>Lophotrochozoa</taxon>
        <taxon>Mollusca</taxon>
        <taxon>Bivalvia</taxon>
        <taxon>Autobranchia</taxon>
        <taxon>Pteriomorphia</taxon>
        <taxon>Ostreida</taxon>
        <taxon>Ostreoidea</taxon>
        <taxon>Ostreidae</taxon>
        <taxon>Crassostrea</taxon>
    </lineage>
</organism>
<dbReference type="GO" id="GO:0005044">
    <property type="term" value="F:scavenger receptor activity"/>
    <property type="evidence" value="ECO:0007669"/>
    <property type="project" value="InterPro"/>
</dbReference>
<dbReference type="InterPro" id="IPR042635">
    <property type="entry name" value="MEGF10/SREC1/2-like"/>
</dbReference>
<keyword evidence="1" id="KW-0245">EGF-like domain</keyword>